<evidence type="ECO:0000313" key="2">
    <source>
        <dbReference type="EMBL" id="GCE09358.1"/>
    </source>
</evidence>
<organism evidence="2 3">
    <name type="scientific">Dictyobacter aurantiacus</name>
    <dbReference type="NCBI Taxonomy" id="1936993"/>
    <lineage>
        <taxon>Bacteria</taxon>
        <taxon>Bacillati</taxon>
        <taxon>Chloroflexota</taxon>
        <taxon>Ktedonobacteria</taxon>
        <taxon>Ktedonobacterales</taxon>
        <taxon>Dictyobacteraceae</taxon>
        <taxon>Dictyobacter</taxon>
    </lineage>
</organism>
<dbReference type="AlphaFoldDB" id="A0A401ZR15"/>
<name>A0A401ZR15_9CHLR</name>
<dbReference type="Proteomes" id="UP000287224">
    <property type="component" value="Unassembled WGS sequence"/>
</dbReference>
<dbReference type="Pfam" id="PF00754">
    <property type="entry name" value="F5_F8_type_C"/>
    <property type="match status" value="1"/>
</dbReference>
<dbReference type="InterPro" id="IPR008979">
    <property type="entry name" value="Galactose-bd-like_sf"/>
</dbReference>
<dbReference type="PROSITE" id="PS50022">
    <property type="entry name" value="FA58C_3"/>
    <property type="match status" value="1"/>
</dbReference>
<evidence type="ECO:0000313" key="3">
    <source>
        <dbReference type="Proteomes" id="UP000287224"/>
    </source>
</evidence>
<dbReference type="InterPro" id="IPR000421">
    <property type="entry name" value="FA58C"/>
</dbReference>
<dbReference type="EMBL" id="BIFQ01000002">
    <property type="protein sequence ID" value="GCE09358.1"/>
    <property type="molecule type" value="Genomic_DNA"/>
</dbReference>
<dbReference type="RefSeq" id="WP_126601751.1">
    <property type="nucleotide sequence ID" value="NZ_BIFQ01000002.1"/>
</dbReference>
<proteinExistence type="predicted"/>
<accession>A0A401ZR15</accession>
<evidence type="ECO:0000259" key="1">
    <source>
        <dbReference type="PROSITE" id="PS50022"/>
    </source>
</evidence>
<dbReference type="Gene3D" id="2.60.120.260">
    <property type="entry name" value="Galactose-binding domain-like"/>
    <property type="match status" value="1"/>
</dbReference>
<reference evidence="3" key="1">
    <citation type="submission" date="2018-12" db="EMBL/GenBank/DDBJ databases">
        <title>Tengunoibacter tsumagoiensis gen. nov., sp. nov., Dictyobacter kobayashii sp. nov., D. alpinus sp. nov., and D. joshuensis sp. nov. and description of Dictyobacteraceae fam. nov. within the order Ktedonobacterales isolated from Tengu-no-mugimeshi.</title>
        <authorList>
            <person name="Wang C.M."/>
            <person name="Zheng Y."/>
            <person name="Sakai Y."/>
            <person name="Toyoda A."/>
            <person name="Minakuchi Y."/>
            <person name="Abe K."/>
            <person name="Yokota A."/>
            <person name="Yabe S."/>
        </authorList>
    </citation>
    <scope>NUCLEOTIDE SEQUENCE [LARGE SCALE GENOMIC DNA]</scope>
    <source>
        <strain evidence="3">S-27</strain>
    </source>
</reference>
<gene>
    <name evidence="2" type="ORF">KDAU_66870</name>
</gene>
<dbReference type="OrthoDB" id="503398at2"/>
<comment type="caution">
    <text evidence="2">The sequence shown here is derived from an EMBL/GenBank/DDBJ whole genome shotgun (WGS) entry which is preliminary data.</text>
</comment>
<protein>
    <recommendedName>
        <fullName evidence="1">F5/8 type C domain-containing protein</fullName>
    </recommendedName>
</protein>
<keyword evidence="3" id="KW-1185">Reference proteome</keyword>
<feature type="domain" description="F5/8 type C" evidence="1">
    <location>
        <begin position="201"/>
        <end position="293"/>
    </location>
</feature>
<dbReference type="SUPFAM" id="SSF49785">
    <property type="entry name" value="Galactose-binding domain-like"/>
    <property type="match status" value="1"/>
</dbReference>
<sequence>MTRCDAGGNVYGYRGCGSDITGDGICGGHFGSGLSSIGGMIRLSELQASGNQNIPHALQLEIWNKYLYACHGTVNGYRWPANQADSGTCDSSNPAVYKGTNTSLMQGSLLALSPSATPDSLGIKTDVGRKMFYTLQNYCGYIVDDTGWDDVQIGVENTLRDNYDFGSADLSSDIKSLFAALQIIDNNSFSNIGGGGTPRVPLAPPLSTSGSGAFLDRSGWTANGTSSNNLLAPLDGNNATRWTTEAPQTNNQYYQIDMGQAHSISRITLDCSQFPNDYPRQYNVYLSTSNWTWGNAVAAGSGNGASLDISFSPQSACYITIQQTGSDSYYWWSIGELHVST</sequence>